<protein>
    <submittedName>
        <fullName evidence="1">Uncharacterized protein</fullName>
    </submittedName>
</protein>
<keyword evidence="2" id="KW-1185">Reference proteome</keyword>
<evidence type="ECO:0000313" key="2">
    <source>
        <dbReference type="Proteomes" id="UP000314982"/>
    </source>
</evidence>
<proteinExistence type="predicted"/>
<name>A0A4W5NL92_9TELE</name>
<reference evidence="2" key="1">
    <citation type="submission" date="2018-06" db="EMBL/GenBank/DDBJ databases">
        <title>Genome assembly of Danube salmon.</title>
        <authorList>
            <person name="Macqueen D.J."/>
            <person name="Gundappa M.K."/>
        </authorList>
    </citation>
    <scope>NUCLEOTIDE SEQUENCE [LARGE SCALE GENOMIC DNA]</scope>
</reference>
<accession>A0A4W5NL92</accession>
<evidence type="ECO:0000313" key="1">
    <source>
        <dbReference type="Ensembl" id="ENSHHUP00000051732.1"/>
    </source>
</evidence>
<dbReference type="AlphaFoldDB" id="A0A4W5NL92"/>
<dbReference type="Ensembl" id="ENSHHUT00000053554.1">
    <property type="protein sequence ID" value="ENSHHUP00000051732.1"/>
    <property type="gene ID" value="ENSHHUG00000031120.1"/>
</dbReference>
<reference evidence="1" key="2">
    <citation type="submission" date="2025-08" db="UniProtKB">
        <authorList>
            <consortium name="Ensembl"/>
        </authorList>
    </citation>
    <scope>IDENTIFICATION</scope>
</reference>
<organism evidence="1 2">
    <name type="scientific">Hucho hucho</name>
    <name type="common">huchen</name>
    <dbReference type="NCBI Taxonomy" id="62062"/>
    <lineage>
        <taxon>Eukaryota</taxon>
        <taxon>Metazoa</taxon>
        <taxon>Chordata</taxon>
        <taxon>Craniata</taxon>
        <taxon>Vertebrata</taxon>
        <taxon>Euteleostomi</taxon>
        <taxon>Actinopterygii</taxon>
        <taxon>Neopterygii</taxon>
        <taxon>Teleostei</taxon>
        <taxon>Protacanthopterygii</taxon>
        <taxon>Salmoniformes</taxon>
        <taxon>Salmonidae</taxon>
        <taxon>Salmoninae</taxon>
        <taxon>Hucho</taxon>
    </lineage>
</organism>
<dbReference type="Proteomes" id="UP000314982">
    <property type="component" value="Unassembled WGS sequence"/>
</dbReference>
<sequence length="69" mass="7772">IPDQYRGGRLPPSTMGTLAKELAPPFRNPFVHDLRFTPLEKAKVSDNILQLGATCLGFFKSIKRQARFI</sequence>
<reference evidence="1" key="3">
    <citation type="submission" date="2025-09" db="UniProtKB">
        <authorList>
            <consortium name="Ensembl"/>
        </authorList>
    </citation>
    <scope>IDENTIFICATION</scope>
</reference>